<name>A0A811URW1_CERCA</name>
<dbReference type="EMBL" id="CAJHJT010000012">
    <property type="protein sequence ID" value="CAD7000665.1"/>
    <property type="molecule type" value="Genomic_DNA"/>
</dbReference>
<reference evidence="1" key="1">
    <citation type="submission" date="2020-11" db="EMBL/GenBank/DDBJ databases">
        <authorList>
            <person name="Whitehead M."/>
        </authorList>
    </citation>
    <scope>NUCLEOTIDE SEQUENCE</scope>
    <source>
        <strain evidence="1">EGII</strain>
    </source>
</reference>
<sequence length="103" mass="11516">MKWLLHELVTNFHLPDALCLTLTTDNPFDRLEITVKINHCKEPCPFPFPHDASCNILQSSFGTHFAALGLQSSSSALIPWRWVLSAKVPSAKVLSARSRTTLE</sequence>
<comment type="caution">
    <text evidence="1">The sequence shown here is derived from an EMBL/GenBank/DDBJ whole genome shotgun (WGS) entry which is preliminary data.</text>
</comment>
<evidence type="ECO:0000313" key="2">
    <source>
        <dbReference type="Proteomes" id="UP000606786"/>
    </source>
</evidence>
<dbReference type="AlphaFoldDB" id="A0A811URW1"/>
<evidence type="ECO:0000313" key="1">
    <source>
        <dbReference type="EMBL" id="CAD7000665.1"/>
    </source>
</evidence>
<keyword evidence="2" id="KW-1185">Reference proteome</keyword>
<proteinExistence type="predicted"/>
<organism evidence="1 2">
    <name type="scientific">Ceratitis capitata</name>
    <name type="common">Mediterranean fruit fly</name>
    <name type="synonym">Tephritis capitata</name>
    <dbReference type="NCBI Taxonomy" id="7213"/>
    <lineage>
        <taxon>Eukaryota</taxon>
        <taxon>Metazoa</taxon>
        <taxon>Ecdysozoa</taxon>
        <taxon>Arthropoda</taxon>
        <taxon>Hexapoda</taxon>
        <taxon>Insecta</taxon>
        <taxon>Pterygota</taxon>
        <taxon>Neoptera</taxon>
        <taxon>Endopterygota</taxon>
        <taxon>Diptera</taxon>
        <taxon>Brachycera</taxon>
        <taxon>Muscomorpha</taxon>
        <taxon>Tephritoidea</taxon>
        <taxon>Tephritidae</taxon>
        <taxon>Ceratitis</taxon>
        <taxon>Ceratitis</taxon>
    </lineage>
</organism>
<protein>
    <submittedName>
        <fullName evidence="1">(Mediterranean fruit fly) hypothetical protein</fullName>
    </submittedName>
</protein>
<accession>A0A811URW1</accession>
<dbReference type="Proteomes" id="UP000606786">
    <property type="component" value="Unassembled WGS sequence"/>
</dbReference>
<gene>
    <name evidence="1" type="ORF">CCAP1982_LOCUS9139</name>
</gene>